<accession>A0ACB9XWV0</accession>
<dbReference type="EMBL" id="CM043786">
    <property type="protein sequence ID" value="KAI4831355.1"/>
    <property type="molecule type" value="Genomic_DNA"/>
</dbReference>
<feature type="non-terminal residue" evidence="1">
    <location>
        <position position="59"/>
    </location>
</feature>
<organism evidence="1 2">
    <name type="scientific">Chaenocephalus aceratus</name>
    <name type="common">Blackfin icefish</name>
    <name type="synonym">Chaenichthys aceratus</name>
    <dbReference type="NCBI Taxonomy" id="36190"/>
    <lineage>
        <taxon>Eukaryota</taxon>
        <taxon>Metazoa</taxon>
        <taxon>Chordata</taxon>
        <taxon>Craniata</taxon>
        <taxon>Vertebrata</taxon>
        <taxon>Euteleostomi</taxon>
        <taxon>Actinopterygii</taxon>
        <taxon>Neopterygii</taxon>
        <taxon>Teleostei</taxon>
        <taxon>Neoteleostei</taxon>
        <taxon>Acanthomorphata</taxon>
        <taxon>Eupercaria</taxon>
        <taxon>Perciformes</taxon>
        <taxon>Notothenioidei</taxon>
        <taxon>Channichthyidae</taxon>
        <taxon>Chaenocephalus</taxon>
    </lineage>
</organism>
<keyword evidence="2" id="KW-1185">Reference proteome</keyword>
<proteinExistence type="predicted"/>
<name>A0ACB9XWV0_CHAAC</name>
<protein>
    <submittedName>
        <fullName evidence="1">Uncharacterized protein</fullName>
    </submittedName>
</protein>
<dbReference type="Proteomes" id="UP001057452">
    <property type="component" value="Chromosome 2"/>
</dbReference>
<comment type="caution">
    <text evidence="1">The sequence shown here is derived from an EMBL/GenBank/DDBJ whole genome shotgun (WGS) entry which is preliminary data.</text>
</comment>
<reference evidence="1" key="1">
    <citation type="submission" date="2022-05" db="EMBL/GenBank/DDBJ databases">
        <title>Chromosome-level genome of Chaenocephalus aceratus.</title>
        <authorList>
            <person name="Park H."/>
        </authorList>
    </citation>
    <scope>NUCLEOTIDE SEQUENCE</scope>
    <source>
        <strain evidence="1">KU_202001</strain>
    </source>
</reference>
<evidence type="ECO:0000313" key="2">
    <source>
        <dbReference type="Proteomes" id="UP001057452"/>
    </source>
</evidence>
<evidence type="ECO:0000313" key="1">
    <source>
        <dbReference type="EMBL" id="KAI4831355.1"/>
    </source>
</evidence>
<gene>
    <name evidence="1" type="ORF">KUCAC02_000901</name>
</gene>
<feature type="non-terminal residue" evidence="1">
    <location>
        <position position="1"/>
    </location>
</feature>
<sequence>EPPRGDKGTCDFNSVPLYATEGTRPAHLNPCCVESVVECGSLLHISSQSITHDSIRWMK</sequence>